<gene>
    <name evidence="2" type="ORF">Slin15195_G054100</name>
</gene>
<evidence type="ECO:0000256" key="1">
    <source>
        <dbReference type="SAM" id="MobiDB-lite"/>
    </source>
</evidence>
<dbReference type="Proteomes" id="UP001056384">
    <property type="component" value="Chromosome 4"/>
</dbReference>
<feature type="region of interest" description="Disordered" evidence="1">
    <location>
        <begin position="207"/>
        <end position="241"/>
    </location>
</feature>
<feature type="region of interest" description="Disordered" evidence="1">
    <location>
        <begin position="1"/>
        <end position="26"/>
    </location>
</feature>
<feature type="compositionally biased region" description="Polar residues" evidence="1">
    <location>
        <begin position="14"/>
        <end position="26"/>
    </location>
</feature>
<dbReference type="EMBL" id="CP099421">
    <property type="protein sequence ID" value="USW52091.1"/>
    <property type="molecule type" value="Genomic_DNA"/>
</dbReference>
<dbReference type="AlphaFoldDB" id="A0A9Q9AWS6"/>
<name>A0A9Q9AWS6_9PEZI</name>
<evidence type="ECO:0000313" key="3">
    <source>
        <dbReference type="Proteomes" id="UP001056384"/>
    </source>
</evidence>
<proteinExistence type="predicted"/>
<sequence length="371" mass="40193">MASKTAAATAAPSIKQTPQQIAQSVSRENGTSCGAANVSVAILVHSEEHEVLLHDNFVHGSDTASSPVLNIEHIPNQQIDLLPAARDENADVSIKAITQDALTSMLGPVEIEDLTLLHTASQTVAQEIAVLVFVACRINSAEVPNMCTSDMEWLPESVLQQADLRAMVALLGAEGIANLLGAREAWKEQVEALDDLPELVSTDSPFVAAADGKGHGGRSVSGSSTDDDDVEEIIRDDPRDSRVKIEQQDGVLNLEGLNDMLGGKPFGGADFNNGDKFISGRATLPRGDIGRPTPKQKKELLWVDPKSHWEGPRFAIPAKKVDGRRYKTRVGKTKISLATDKALVEGKAMWWKLTGQEEKMKEEENRLVLWN</sequence>
<feature type="compositionally biased region" description="Low complexity" evidence="1">
    <location>
        <begin position="1"/>
        <end position="11"/>
    </location>
</feature>
<organism evidence="2 3">
    <name type="scientific">Septoria linicola</name>
    <dbReference type="NCBI Taxonomy" id="215465"/>
    <lineage>
        <taxon>Eukaryota</taxon>
        <taxon>Fungi</taxon>
        <taxon>Dikarya</taxon>
        <taxon>Ascomycota</taxon>
        <taxon>Pezizomycotina</taxon>
        <taxon>Dothideomycetes</taxon>
        <taxon>Dothideomycetidae</taxon>
        <taxon>Mycosphaerellales</taxon>
        <taxon>Mycosphaerellaceae</taxon>
        <taxon>Septoria</taxon>
    </lineage>
</organism>
<accession>A0A9Q9AWS6</accession>
<reference evidence="2" key="1">
    <citation type="submission" date="2022-06" db="EMBL/GenBank/DDBJ databases">
        <title>Complete genome sequences of two strains of the flax pathogen Septoria linicola.</title>
        <authorList>
            <person name="Lapalu N."/>
            <person name="Simon A."/>
            <person name="Demenou B."/>
            <person name="Paumier D."/>
            <person name="Guillot M.-P."/>
            <person name="Gout L."/>
            <person name="Valade R."/>
        </authorList>
    </citation>
    <scope>NUCLEOTIDE SEQUENCE</scope>
    <source>
        <strain evidence="2">SE15195</strain>
    </source>
</reference>
<keyword evidence="3" id="KW-1185">Reference proteome</keyword>
<evidence type="ECO:0000313" key="2">
    <source>
        <dbReference type="EMBL" id="USW52091.1"/>
    </source>
</evidence>
<protein>
    <submittedName>
        <fullName evidence="2">Uncharacterized protein</fullName>
    </submittedName>
</protein>
<dbReference type="OrthoDB" id="3641924at2759"/>
<feature type="compositionally biased region" description="Basic and acidic residues" evidence="1">
    <location>
        <begin position="232"/>
        <end position="241"/>
    </location>
</feature>